<evidence type="ECO:0000313" key="1">
    <source>
        <dbReference type="EMBL" id="MEK9511942.1"/>
    </source>
</evidence>
<protein>
    <submittedName>
        <fullName evidence="1">Uncharacterized protein</fullName>
    </submittedName>
</protein>
<dbReference type="Proteomes" id="UP001387447">
    <property type="component" value="Unassembled WGS sequence"/>
</dbReference>
<dbReference type="RefSeq" id="WP_155839091.1">
    <property type="nucleotide sequence ID" value="NZ_JBBWYZ010000007.1"/>
</dbReference>
<keyword evidence="2" id="KW-1185">Reference proteome</keyword>
<comment type="caution">
    <text evidence="1">The sequence shown here is derived from an EMBL/GenBank/DDBJ whole genome shotgun (WGS) entry which is preliminary data.</text>
</comment>
<evidence type="ECO:0000313" key="2">
    <source>
        <dbReference type="Proteomes" id="UP001387447"/>
    </source>
</evidence>
<dbReference type="EMBL" id="JBBWYZ010000007">
    <property type="protein sequence ID" value="MEK9511942.1"/>
    <property type="molecule type" value="Genomic_DNA"/>
</dbReference>
<reference evidence="1 2" key="1">
    <citation type="journal article" date="2024" name="Front. Microbiol.">
        <title>Transcriptomic insights into the dominance of two phototrophs throughout the water column of a tropical hypersaline-alkaline crater lake (Dziani Dzaha, Mayotte).</title>
        <authorList>
            <person name="Duperron S."/>
            <person name="Halary S."/>
            <person name="Bouly J.-P."/>
            <person name="Roussel T."/>
            <person name="Hugoni M."/>
            <person name="Bruto M."/>
            <person name="Oger P."/>
            <person name="Duval C."/>
            <person name="Woo A."/>
            <person name="Jezequiel D."/>
            <person name="Ader M."/>
            <person name="Leboulanger C."/>
            <person name="Agogue H."/>
            <person name="Grossi V."/>
            <person name="Trousselier M."/>
            <person name="Bernard C."/>
        </authorList>
    </citation>
    <scope>NUCLEOTIDE SEQUENCE [LARGE SCALE GENOMIC DNA]</scope>
    <source>
        <strain evidence="1 2">PMC 851.14</strain>
    </source>
</reference>
<sequence length="52" mass="5670">MSRDLMRSLFCPNWEFVLVLSIFPVGYLPLGQSDNLLLAFSPGTVNPASAIA</sequence>
<organism evidence="1 2">
    <name type="scientific">Limnospira fusiformis PMC 851.14</name>
    <dbReference type="NCBI Taxonomy" id="2219512"/>
    <lineage>
        <taxon>Bacteria</taxon>
        <taxon>Bacillati</taxon>
        <taxon>Cyanobacteriota</taxon>
        <taxon>Cyanophyceae</taxon>
        <taxon>Oscillatoriophycideae</taxon>
        <taxon>Oscillatoriales</taxon>
        <taxon>Sirenicapillariaceae</taxon>
        <taxon>Limnospira</taxon>
    </lineage>
</organism>
<name>A0ABU9EJ39_LIMFS</name>
<accession>A0ABU9EJ39</accession>
<gene>
    <name evidence="1" type="ORF">AAEJ74_09655</name>
</gene>
<proteinExistence type="predicted"/>